<proteinExistence type="inferred from homology"/>
<feature type="transmembrane region" description="Helical" evidence="3">
    <location>
        <begin position="432"/>
        <end position="451"/>
    </location>
</feature>
<organism evidence="5">
    <name type="scientific">marine sediment metagenome</name>
    <dbReference type="NCBI Taxonomy" id="412755"/>
    <lineage>
        <taxon>unclassified sequences</taxon>
        <taxon>metagenomes</taxon>
        <taxon>ecological metagenomes</taxon>
    </lineage>
</organism>
<feature type="domain" description="Cytochrome c assembly protein" evidence="4">
    <location>
        <begin position="157"/>
        <end position="377"/>
    </location>
</feature>
<dbReference type="AlphaFoldDB" id="A0A0F9GUH6"/>
<keyword evidence="2" id="KW-0201">Cytochrome c-type biogenesis</keyword>
<accession>A0A0F9GUH6</accession>
<feature type="transmembrane region" description="Helical" evidence="3">
    <location>
        <begin position="295"/>
        <end position="315"/>
    </location>
</feature>
<evidence type="ECO:0000313" key="5">
    <source>
        <dbReference type="EMBL" id="KKL94321.1"/>
    </source>
</evidence>
<feature type="transmembrane region" description="Helical" evidence="3">
    <location>
        <begin position="74"/>
        <end position="95"/>
    </location>
</feature>
<dbReference type="Pfam" id="PF01578">
    <property type="entry name" value="Cytochrom_C_asm"/>
    <property type="match status" value="1"/>
</dbReference>
<protein>
    <recommendedName>
        <fullName evidence="4">Cytochrome c assembly protein domain-containing protein</fullName>
    </recommendedName>
</protein>
<comment type="similarity">
    <text evidence="1">Belongs to the CcmF/CycK/Ccl1/NrfE/CcsA family.</text>
</comment>
<evidence type="ECO:0000256" key="3">
    <source>
        <dbReference type="SAM" id="Phobius"/>
    </source>
</evidence>
<feature type="transmembrane region" description="Helical" evidence="3">
    <location>
        <begin position="362"/>
        <end position="380"/>
    </location>
</feature>
<feature type="transmembrane region" description="Helical" evidence="3">
    <location>
        <begin position="563"/>
        <end position="582"/>
    </location>
</feature>
<feature type="transmembrane region" description="Helical" evidence="3">
    <location>
        <begin position="588"/>
        <end position="608"/>
    </location>
</feature>
<sequence length="623" mass="70348">KIIKLLEYKKFISSIKFLNTTHGNSSLKMPFENKDRSKALKYYILCFISILAIIFALFLPILNFFSMETKVEAISLFGNALIISIIVITILDIILLIGKRINSTPLVFLNMTLLISLFLLLEYCFITDLVEFFYIWDNSKVSQPLIYKIVAIWAGESGSIMTWMVFNSIVLSFYRIKNHDKEDYAFILSCVIGLLVLTVFTLVLYSQNPFSLEKDILYGFLPNGKGLSEILISPFMIWHPFFTFLAYAVFLVPFSIVIAEILLKVVSKIDFLKVKKEIKESSELKNSYQKTFNDFALKFGWLVLTLSIGLGAYWASVALTWGRYWGWDPVETVSLLPWLFSTAYFHTLSFRKSNSKLSKITIVLIFVSILFSTLITRGGGVTSLHAFTGVQVLVVLVIIVGIILLILSLYIINDLLTHLLEDYKKTKLFLDYLSYLFLFFLAFVCIVGLFIPPLTLYLGEFMNINPIYIGTGFYITAAIFPALGLALTLIYCSLWNDFNLKSITMALIIGVGVAIIIGVLTNLVIIAILIFSFSGVAAIISIIKHLSFKKGFKHFFKINSKKIIHLGVSLIFMGFLTGTLLLTDILFISGFFVLLIGIIPSLFVILLIGKKNSEASDKVEKPL</sequence>
<feature type="transmembrane region" description="Helical" evidence="3">
    <location>
        <begin position="244"/>
        <end position="266"/>
    </location>
</feature>
<reference evidence="5" key="1">
    <citation type="journal article" date="2015" name="Nature">
        <title>Complex archaea that bridge the gap between prokaryotes and eukaryotes.</title>
        <authorList>
            <person name="Spang A."/>
            <person name="Saw J.H."/>
            <person name="Jorgensen S.L."/>
            <person name="Zaremba-Niedzwiedzka K."/>
            <person name="Martijn J."/>
            <person name="Lind A.E."/>
            <person name="van Eijk R."/>
            <person name="Schleper C."/>
            <person name="Guy L."/>
            <person name="Ettema T.J."/>
        </authorList>
    </citation>
    <scope>NUCLEOTIDE SEQUENCE</scope>
</reference>
<feature type="transmembrane region" description="Helical" evidence="3">
    <location>
        <begin position="392"/>
        <end position="412"/>
    </location>
</feature>
<feature type="transmembrane region" description="Helical" evidence="3">
    <location>
        <begin position="107"/>
        <end position="130"/>
    </location>
</feature>
<feature type="transmembrane region" description="Helical" evidence="3">
    <location>
        <begin position="150"/>
        <end position="174"/>
    </location>
</feature>
<name>A0A0F9GUH6_9ZZZZ</name>
<dbReference type="PANTHER" id="PTHR43653">
    <property type="entry name" value="CYTOCHROME C ASSEMBLY PROTEIN-RELATED"/>
    <property type="match status" value="1"/>
</dbReference>
<dbReference type="EMBL" id="LAZR01018955">
    <property type="protein sequence ID" value="KKL94321.1"/>
    <property type="molecule type" value="Genomic_DNA"/>
</dbReference>
<comment type="caution">
    <text evidence="5">The sequence shown here is derived from an EMBL/GenBank/DDBJ whole genome shotgun (WGS) entry which is preliminary data.</text>
</comment>
<dbReference type="GO" id="GO:0015232">
    <property type="term" value="F:heme transmembrane transporter activity"/>
    <property type="evidence" value="ECO:0007669"/>
    <property type="project" value="InterPro"/>
</dbReference>
<dbReference type="PANTHER" id="PTHR43653:SF1">
    <property type="entry name" value="CYTOCHROME C-TYPE BIOGENESIS PROTEIN CCMF"/>
    <property type="match status" value="1"/>
</dbReference>
<feature type="transmembrane region" description="Helical" evidence="3">
    <location>
        <begin position="186"/>
        <end position="205"/>
    </location>
</feature>
<dbReference type="InterPro" id="IPR003567">
    <property type="entry name" value="Cyt_c_biogenesis"/>
</dbReference>
<dbReference type="GO" id="GO:0017004">
    <property type="term" value="P:cytochrome complex assembly"/>
    <property type="evidence" value="ECO:0007669"/>
    <property type="project" value="UniProtKB-KW"/>
</dbReference>
<feature type="transmembrane region" description="Helical" evidence="3">
    <location>
        <begin position="471"/>
        <end position="491"/>
    </location>
</feature>
<dbReference type="GO" id="GO:0020037">
    <property type="term" value="F:heme binding"/>
    <property type="evidence" value="ECO:0007669"/>
    <property type="project" value="InterPro"/>
</dbReference>
<gene>
    <name evidence="5" type="ORF">LCGC14_1865830</name>
</gene>
<evidence type="ECO:0000256" key="1">
    <source>
        <dbReference type="ARBA" id="ARBA00009186"/>
    </source>
</evidence>
<feature type="non-terminal residue" evidence="5">
    <location>
        <position position="1"/>
    </location>
</feature>
<keyword evidence="3" id="KW-0812">Transmembrane</keyword>
<keyword evidence="3" id="KW-0472">Membrane</keyword>
<feature type="transmembrane region" description="Helical" evidence="3">
    <location>
        <begin position="498"/>
        <end position="517"/>
    </location>
</feature>
<feature type="transmembrane region" description="Helical" evidence="3">
    <location>
        <begin position="335"/>
        <end position="350"/>
    </location>
</feature>
<evidence type="ECO:0000259" key="4">
    <source>
        <dbReference type="Pfam" id="PF01578"/>
    </source>
</evidence>
<feature type="transmembrane region" description="Helical" evidence="3">
    <location>
        <begin position="42"/>
        <end position="62"/>
    </location>
</feature>
<dbReference type="InterPro" id="IPR002541">
    <property type="entry name" value="Cyt_c_assembly"/>
</dbReference>
<feature type="transmembrane region" description="Helical" evidence="3">
    <location>
        <begin position="523"/>
        <end position="543"/>
    </location>
</feature>
<evidence type="ECO:0000256" key="2">
    <source>
        <dbReference type="ARBA" id="ARBA00022748"/>
    </source>
</evidence>
<dbReference type="PRINTS" id="PR01410">
    <property type="entry name" value="CCBIOGENESIS"/>
</dbReference>
<dbReference type="GO" id="GO:0016020">
    <property type="term" value="C:membrane"/>
    <property type="evidence" value="ECO:0007669"/>
    <property type="project" value="InterPro"/>
</dbReference>
<keyword evidence="3" id="KW-1133">Transmembrane helix</keyword>